<sequence>MDILFYVRSCYWDDAEDDASSFAMSREDNTSHLVCMATQTQRRLIVIIVNYSCDVYTAYMILYSIPFS</sequence>
<reference evidence="2 3" key="1">
    <citation type="journal article" date="2010" name="Nature">
        <title>Genome sequencing and analysis of the model grass Brachypodium distachyon.</title>
        <authorList>
            <consortium name="International Brachypodium Initiative"/>
        </authorList>
    </citation>
    <scope>NUCLEOTIDE SEQUENCE [LARGE SCALE GENOMIC DNA]</scope>
    <source>
        <strain evidence="2 3">Bd21</strain>
    </source>
</reference>
<keyword evidence="1" id="KW-1133">Transmembrane helix</keyword>
<dbReference type="Proteomes" id="UP000008810">
    <property type="component" value="Chromosome 2"/>
</dbReference>
<dbReference type="EnsemblPlants" id="PNT71050">
    <property type="protein sequence ID" value="PNT71050"/>
    <property type="gene ID" value="BRADI_2g22215v3"/>
</dbReference>
<dbReference type="InParanoid" id="A0A2K2D9T7"/>
<evidence type="ECO:0000313" key="3">
    <source>
        <dbReference type="EnsemblPlants" id="PNT71050"/>
    </source>
</evidence>
<dbReference type="EMBL" id="CM000881">
    <property type="protein sequence ID" value="PNT71050.1"/>
    <property type="molecule type" value="Genomic_DNA"/>
</dbReference>
<proteinExistence type="predicted"/>
<keyword evidence="4" id="KW-1185">Reference proteome</keyword>
<evidence type="ECO:0000313" key="2">
    <source>
        <dbReference type="EMBL" id="PNT71050.1"/>
    </source>
</evidence>
<gene>
    <name evidence="2" type="ORF">BRADI_2g22215v3</name>
</gene>
<evidence type="ECO:0000256" key="1">
    <source>
        <dbReference type="SAM" id="Phobius"/>
    </source>
</evidence>
<protein>
    <submittedName>
        <fullName evidence="2 3">Uncharacterized protein</fullName>
    </submittedName>
</protein>
<reference evidence="3" key="3">
    <citation type="submission" date="2018-08" db="UniProtKB">
        <authorList>
            <consortium name="EnsemblPlants"/>
        </authorList>
    </citation>
    <scope>IDENTIFICATION</scope>
    <source>
        <strain evidence="3">cv. Bd21</strain>
    </source>
</reference>
<keyword evidence="1" id="KW-0812">Transmembrane</keyword>
<dbReference type="AlphaFoldDB" id="A0A2K2D9T7"/>
<reference evidence="2" key="2">
    <citation type="submission" date="2017-06" db="EMBL/GenBank/DDBJ databases">
        <title>WGS assembly of Brachypodium distachyon.</title>
        <authorList>
            <consortium name="The International Brachypodium Initiative"/>
            <person name="Lucas S."/>
            <person name="Harmon-Smith M."/>
            <person name="Lail K."/>
            <person name="Tice H."/>
            <person name="Grimwood J."/>
            <person name="Bruce D."/>
            <person name="Barry K."/>
            <person name="Shu S."/>
            <person name="Lindquist E."/>
            <person name="Wang M."/>
            <person name="Pitluck S."/>
            <person name="Vogel J.P."/>
            <person name="Garvin D.F."/>
            <person name="Mockler T.C."/>
            <person name="Schmutz J."/>
            <person name="Rokhsar D."/>
            <person name="Bevan M.W."/>
        </authorList>
    </citation>
    <scope>NUCLEOTIDE SEQUENCE</scope>
    <source>
        <strain evidence="2">Bd21</strain>
    </source>
</reference>
<feature type="transmembrane region" description="Helical" evidence="1">
    <location>
        <begin position="44"/>
        <end position="65"/>
    </location>
</feature>
<organism evidence="2">
    <name type="scientific">Brachypodium distachyon</name>
    <name type="common">Purple false brome</name>
    <name type="synonym">Trachynia distachya</name>
    <dbReference type="NCBI Taxonomy" id="15368"/>
    <lineage>
        <taxon>Eukaryota</taxon>
        <taxon>Viridiplantae</taxon>
        <taxon>Streptophyta</taxon>
        <taxon>Embryophyta</taxon>
        <taxon>Tracheophyta</taxon>
        <taxon>Spermatophyta</taxon>
        <taxon>Magnoliopsida</taxon>
        <taxon>Liliopsida</taxon>
        <taxon>Poales</taxon>
        <taxon>Poaceae</taxon>
        <taxon>BOP clade</taxon>
        <taxon>Pooideae</taxon>
        <taxon>Stipodae</taxon>
        <taxon>Brachypodieae</taxon>
        <taxon>Brachypodium</taxon>
    </lineage>
</organism>
<evidence type="ECO:0000313" key="4">
    <source>
        <dbReference type="Proteomes" id="UP000008810"/>
    </source>
</evidence>
<dbReference type="Gramene" id="PNT71050">
    <property type="protein sequence ID" value="PNT71050"/>
    <property type="gene ID" value="BRADI_2g22215v3"/>
</dbReference>
<accession>A0A2K2D9T7</accession>
<name>A0A2K2D9T7_BRADI</name>
<keyword evidence="1" id="KW-0472">Membrane</keyword>